<dbReference type="OrthoDB" id="6077212at2"/>
<keyword evidence="2 4" id="KW-0238">DNA-binding</keyword>
<dbReference type="Gene3D" id="1.10.357.10">
    <property type="entry name" value="Tetracycline Repressor, domain 2"/>
    <property type="match status" value="1"/>
</dbReference>
<accession>A0A164NJF1</accession>
<comment type="caution">
    <text evidence="6">The sequence shown here is derived from an EMBL/GenBank/DDBJ whole genome shotgun (WGS) entry which is preliminary data.</text>
</comment>
<evidence type="ECO:0000256" key="3">
    <source>
        <dbReference type="ARBA" id="ARBA00023163"/>
    </source>
</evidence>
<feature type="DNA-binding region" description="H-T-H motif" evidence="4">
    <location>
        <begin position="36"/>
        <end position="55"/>
    </location>
</feature>
<dbReference type="InterPro" id="IPR023772">
    <property type="entry name" value="DNA-bd_HTH_TetR-type_CS"/>
</dbReference>
<evidence type="ECO:0000259" key="5">
    <source>
        <dbReference type="PROSITE" id="PS50977"/>
    </source>
</evidence>
<dbReference type="AlphaFoldDB" id="A0A164NJF1"/>
<organism evidence="6 7">
    <name type="scientific">Nocardia terpenica</name>
    <dbReference type="NCBI Taxonomy" id="455432"/>
    <lineage>
        <taxon>Bacteria</taxon>
        <taxon>Bacillati</taxon>
        <taxon>Actinomycetota</taxon>
        <taxon>Actinomycetes</taxon>
        <taxon>Mycobacteriales</taxon>
        <taxon>Nocardiaceae</taxon>
        <taxon>Nocardia</taxon>
    </lineage>
</organism>
<proteinExistence type="predicted"/>
<evidence type="ECO:0000256" key="2">
    <source>
        <dbReference type="ARBA" id="ARBA00023125"/>
    </source>
</evidence>
<dbReference type="STRING" id="455432.AWN90_25465"/>
<dbReference type="Pfam" id="PF00440">
    <property type="entry name" value="TetR_N"/>
    <property type="match status" value="1"/>
</dbReference>
<dbReference type="PRINTS" id="PR00455">
    <property type="entry name" value="HTHTETR"/>
</dbReference>
<dbReference type="InterPro" id="IPR050109">
    <property type="entry name" value="HTH-type_TetR-like_transc_reg"/>
</dbReference>
<name>A0A164NJF1_9NOCA</name>
<gene>
    <name evidence="6" type="ORF">AWN90_25465</name>
</gene>
<dbReference type="InterPro" id="IPR040611">
    <property type="entry name" value="AlkX_C"/>
</dbReference>
<evidence type="ECO:0000256" key="4">
    <source>
        <dbReference type="PROSITE-ProRule" id="PRU00335"/>
    </source>
</evidence>
<reference evidence="6 7" key="1">
    <citation type="submission" date="2016-04" db="EMBL/GenBank/DDBJ databases">
        <authorList>
            <person name="Evans L.H."/>
            <person name="Alamgir A."/>
            <person name="Owens N."/>
            <person name="Weber N.D."/>
            <person name="Virtaneva K."/>
            <person name="Barbian K."/>
            <person name="Babar A."/>
            <person name="Rosenke K."/>
        </authorList>
    </citation>
    <scope>NUCLEOTIDE SEQUENCE [LARGE SCALE GENOMIC DNA]</scope>
    <source>
        <strain evidence="6 7">IFM 0406</strain>
    </source>
</reference>
<feature type="domain" description="HTH tetR-type" evidence="5">
    <location>
        <begin position="13"/>
        <end position="73"/>
    </location>
</feature>
<keyword evidence="3" id="KW-0804">Transcription</keyword>
<dbReference type="Pfam" id="PF18556">
    <property type="entry name" value="TetR_C_35"/>
    <property type="match status" value="1"/>
</dbReference>
<sequence length="194" mass="21159">MLAALLATNPEQDATGEQIIDAALAEFTEFGFRRVSIADVARRAGLHRATVHRRFPTKDDLVTAASIVWARRFFETVTAAVADLTTFEDRLVEGFTLSLKGLRADPLVTRILVTDADTVLPFLTTQGGPVLASVTEFFAEQYRLARPDAPDVDIAAELAARIGLSLLLTPASRAALDTDDDIRAFARRYLLALT</sequence>
<dbReference type="InterPro" id="IPR001647">
    <property type="entry name" value="HTH_TetR"/>
</dbReference>
<dbReference type="GO" id="GO:0003700">
    <property type="term" value="F:DNA-binding transcription factor activity"/>
    <property type="evidence" value="ECO:0007669"/>
    <property type="project" value="TreeGrafter"/>
</dbReference>
<evidence type="ECO:0000313" key="7">
    <source>
        <dbReference type="Proteomes" id="UP000076512"/>
    </source>
</evidence>
<dbReference type="PANTHER" id="PTHR30055">
    <property type="entry name" value="HTH-TYPE TRANSCRIPTIONAL REGULATOR RUTR"/>
    <property type="match status" value="1"/>
</dbReference>
<dbReference type="PROSITE" id="PS50977">
    <property type="entry name" value="HTH_TETR_2"/>
    <property type="match status" value="1"/>
</dbReference>
<dbReference type="PANTHER" id="PTHR30055:SF234">
    <property type="entry name" value="HTH-TYPE TRANSCRIPTIONAL REGULATOR BETI"/>
    <property type="match status" value="1"/>
</dbReference>
<dbReference type="SUPFAM" id="SSF46689">
    <property type="entry name" value="Homeodomain-like"/>
    <property type="match status" value="1"/>
</dbReference>
<dbReference type="InterPro" id="IPR009057">
    <property type="entry name" value="Homeodomain-like_sf"/>
</dbReference>
<dbReference type="PROSITE" id="PS01081">
    <property type="entry name" value="HTH_TETR_1"/>
    <property type="match status" value="1"/>
</dbReference>
<evidence type="ECO:0000313" key="6">
    <source>
        <dbReference type="EMBL" id="KZM74424.1"/>
    </source>
</evidence>
<dbReference type="EMBL" id="LWGR01000005">
    <property type="protein sequence ID" value="KZM74424.1"/>
    <property type="molecule type" value="Genomic_DNA"/>
</dbReference>
<dbReference type="Proteomes" id="UP000076512">
    <property type="component" value="Unassembled WGS sequence"/>
</dbReference>
<protein>
    <recommendedName>
        <fullName evidence="5">HTH tetR-type domain-containing protein</fullName>
    </recommendedName>
</protein>
<keyword evidence="7" id="KW-1185">Reference proteome</keyword>
<evidence type="ECO:0000256" key="1">
    <source>
        <dbReference type="ARBA" id="ARBA00023015"/>
    </source>
</evidence>
<dbReference type="GO" id="GO:0000976">
    <property type="term" value="F:transcription cis-regulatory region binding"/>
    <property type="evidence" value="ECO:0007669"/>
    <property type="project" value="TreeGrafter"/>
</dbReference>
<keyword evidence="1" id="KW-0805">Transcription regulation</keyword>
<dbReference type="RefSeq" id="WP_067587862.1">
    <property type="nucleotide sequence ID" value="NZ_JABMCZ010000005.1"/>
</dbReference>